<evidence type="ECO:0000313" key="3">
    <source>
        <dbReference type="Proteomes" id="UP001066276"/>
    </source>
</evidence>
<reference evidence="2" key="1">
    <citation type="journal article" date="2022" name="bioRxiv">
        <title>Sequencing and chromosome-scale assembly of the giantPleurodeles waltlgenome.</title>
        <authorList>
            <person name="Brown T."/>
            <person name="Elewa A."/>
            <person name="Iarovenko S."/>
            <person name="Subramanian E."/>
            <person name="Araus A.J."/>
            <person name="Petzold A."/>
            <person name="Susuki M."/>
            <person name="Suzuki K.-i.T."/>
            <person name="Hayashi T."/>
            <person name="Toyoda A."/>
            <person name="Oliveira C."/>
            <person name="Osipova E."/>
            <person name="Leigh N.D."/>
            <person name="Simon A."/>
            <person name="Yun M.H."/>
        </authorList>
    </citation>
    <scope>NUCLEOTIDE SEQUENCE</scope>
    <source>
        <strain evidence="2">20211129_DDA</strain>
        <tissue evidence="2">Liver</tissue>
    </source>
</reference>
<evidence type="ECO:0000256" key="1">
    <source>
        <dbReference type="SAM" id="MobiDB-lite"/>
    </source>
</evidence>
<organism evidence="2 3">
    <name type="scientific">Pleurodeles waltl</name>
    <name type="common">Iberian ribbed newt</name>
    <dbReference type="NCBI Taxonomy" id="8319"/>
    <lineage>
        <taxon>Eukaryota</taxon>
        <taxon>Metazoa</taxon>
        <taxon>Chordata</taxon>
        <taxon>Craniata</taxon>
        <taxon>Vertebrata</taxon>
        <taxon>Euteleostomi</taxon>
        <taxon>Amphibia</taxon>
        <taxon>Batrachia</taxon>
        <taxon>Caudata</taxon>
        <taxon>Salamandroidea</taxon>
        <taxon>Salamandridae</taxon>
        <taxon>Pleurodelinae</taxon>
        <taxon>Pleurodeles</taxon>
    </lineage>
</organism>
<name>A0AAV7RJF2_PLEWA</name>
<dbReference type="Proteomes" id="UP001066276">
    <property type="component" value="Chromosome 5"/>
</dbReference>
<feature type="region of interest" description="Disordered" evidence="1">
    <location>
        <begin position="111"/>
        <end position="133"/>
    </location>
</feature>
<evidence type="ECO:0000313" key="2">
    <source>
        <dbReference type="EMBL" id="KAJ1151706.1"/>
    </source>
</evidence>
<dbReference type="AlphaFoldDB" id="A0AAV7RJF2"/>
<gene>
    <name evidence="2" type="ORF">NDU88_004486</name>
</gene>
<comment type="caution">
    <text evidence="2">The sequence shown here is derived from an EMBL/GenBank/DDBJ whole genome shotgun (WGS) entry which is preliminary data.</text>
</comment>
<accession>A0AAV7RJF2</accession>
<keyword evidence="3" id="KW-1185">Reference proteome</keyword>
<dbReference type="EMBL" id="JANPWB010000009">
    <property type="protein sequence ID" value="KAJ1151706.1"/>
    <property type="molecule type" value="Genomic_DNA"/>
</dbReference>
<feature type="region of interest" description="Disordered" evidence="1">
    <location>
        <begin position="36"/>
        <end position="60"/>
    </location>
</feature>
<protein>
    <submittedName>
        <fullName evidence="2">Uncharacterized protein</fullName>
    </submittedName>
</protein>
<sequence>MWLHLRPPLLTVPHSLTDTAQSLYLARAVFSLAPSTHPRTRALPRHPIQATATSQPPDPARLPLQAQWGSTLPRPHLISCPCVVAPTAGQDASLAPSLRWVTHFGWLGPPSHPTSSQASARQPPLLTSRPSHSYRARASSWASSSWCREYGYQKSPNTQGGTTALVMALGARHRSSW</sequence>
<proteinExistence type="predicted"/>